<feature type="transmembrane region" description="Helical" evidence="6">
    <location>
        <begin position="12"/>
        <end position="32"/>
    </location>
</feature>
<comment type="caution">
    <text evidence="8">The sequence shown here is derived from an EMBL/GenBank/DDBJ whole genome shotgun (WGS) entry which is preliminary data.</text>
</comment>
<evidence type="ECO:0000256" key="6">
    <source>
        <dbReference type="SAM" id="Phobius"/>
    </source>
</evidence>
<dbReference type="InterPro" id="IPR050638">
    <property type="entry name" value="AA-Vitamin_Transporters"/>
</dbReference>
<evidence type="ECO:0000256" key="1">
    <source>
        <dbReference type="ARBA" id="ARBA00004141"/>
    </source>
</evidence>
<evidence type="ECO:0000313" key="9">
    <source>
        <dbReference type="Proteomes" id="UP000294664"/>
    </source>
</evidence>
<feature type="transmembrane region" description="Helical" evidence="6">
    <location>
        <begin position="161"/>
        <end position="185"/>
    </location>
</feature>
<feature type="transmembrane region" description="Helical" evidence="6">
    <location>
        <begin position="103"/>
        <end position="121"/>
    </location>
</feature>
<accession>A0A4R3LUY9</accession>
<feature type="transmembrane region" description="Helical" evidence="6">
    <location>
        <begin position="77"/>
        <end position="97"/>
    </location>
</feature>
<feature type="transmembrane region" description="Helical" evidence="6">
    <location>
        <begin position="47"/>
        <end position="65"/>
    </location>
</feature>
<feature type="transmembrane region" description="Helical" evidence="6">
    <location>
        <begin position="226"/>
        <end position="245"/>
    </location>
</feature>
<dbReference type="OrthoDB" id="2352272at2"/>
<name>A0A4R3LUY9_9HYPH</name>
<keyword evidence="5 6" id="KW-0472">Membrane</keyword>
<dbReference type="PANTHER" id="PTHR32322">
    <property type="entry name" value="INNER MEMBRANE TRANSPORTER"/>
    <property type="match status" value="1"/>
</dbReference>
<dbReference type="Pfam" id="PF00892">
    <property type="entry name" value="EamA"/>
    <property type="match status" value="2"/>
</dbReference>
<dbReference type="AlphaFoldDB" id="A0A4R3LUY9"/>
<dbReference type="InterPro" id="IPR037185">
    <property type="entry name" value="EmrE-like"/>
</dbReference>
<keyword evidence="3 6" id="KW-0812">Transmembrane</keyword>
<feature type="domain" description="EamA" evidence="7">
    <location>
        <begin position="163"/>
        <end position="299"/>
    </location>
</feature>
<protein>
    <submittedName>
        <fullName evidence="8">EamA-like transporter family protein</fullName>
    </submittedName>
</protein>
<keyword evidence="4 6" id="KW-1133">Transmembrane helix</keyword>
<dbReference type="RefSeq" id="WP_132032471.1">
    <property type="nucleotide sequence ID" value="NZ_SMAI01000009.1"/>
</dbReference>
<dbReference type="EMBL" id="SMAI01000009">
    <property type="protein sequence ID" value="TCT03469.1"/>
    <property type="molecule type" value="Genomic_DNA"/>
</dbReference>
<evidence type="ECO:0000256" key="4">
    <source>
        <dbReference type="ARBA" id="ARBA00022989"/>
    </source>
</evidence>
<dbReference type="InterPro" id="IPR000620">
    <property type="entry name" value="EamA_dom"/>
</dbReference>
<comment type="similarity">
    <text evidence="2">Belongs to the EamA transporter family.</text>
</comment>
<proteinExistence type="inferred from homology"/>
<feature type="transmembrane region" description="Helical" evidence="6">
    <location>
        <begin position="281"/>
        <end position="299"/>
    </location>
</feature>
<feature type="transmembrane region" description="Helical" evidence="6">
    <location>
        <begin position="197"/>
        <end position="220"/>
    </location>
</feature>
<dbReference type="GO" id="GO:0016020">
    <property type="term" value="C:membrane"/>
    <property type="evidence" value="ECO:0007669"/>
    <property type="project" value="UniProtKB-SubCell"/>
</dbReference>
<feature type="transmembrane region" description="Helical" evidence="6">
    <location>
        <begin position="257"/>
        <end position="275"/>
    </location>
</feature>
<reference evidence="8 9" key="1">
    <citation type="submission" date="2019-03" db="EMBL/GenBank/DDBJ databases">
        <title>Genomic Encyclopedia of Type Strains, Phase IV (KMG-IV): sequencing the most valuable type-strain genomes for metagenomic binning, comparative biology and taxonomic classification.</title>
        <authorList>
            <person name="Goeker M."/>
        </authorList>
    </citation>
    <scope>NUCLEOTIDE SEQUENCE [LARGE SCALE GENOMIC DNA]</scope>
    <source>
        <strain evidence="8 9">DSM 9035</strain>
    </source>
</reference>
<dbReference type="Proteomes" id="UP000294664">
    <property type="component" value="Unassembled WGS sequence"/>
</dbReference>
<evidence type="ECO:0000259" key="7">
    <source>
        <dbReference type="Pfam" id="PF00892"/>
    </source>
</evidence>
<keyword evidence="9" id="KW-1185">Reference proteome</keyword>
<evidence type="ECO:0000256" key="3">
    <source>
        <dbReference type="ARBA" id="ARBA00022692"/>
    </source>
</evidence>
<evidence type="ECO:0000256" key="2">
    <source>
        <dbReference type="ARBA" id="ARBA00007362"/>
    </source>
</evidence>
<evidence type="ECO:0000313" key="8">
    <source>
        <dbReference type="EMBL" id="TCT03469.1"/>
    </source>
</evidence>
<evidence type="ECO:0000256" key="5">
    <source>
        <dbReference type="ARBA" id="ARBA00023136"/>
    </source>
</evidence>
<sequence>MSPPAAPSGSPLAPTDLALYAVTVLIFGSAWLPLRFQLGVVDPEVSAVWRFLVASSCMIAIVLATRGRLSFPWRDHLLFAVLGATLFSLNFLSFYYAGFHLTSGLMSVLFALVAVFIPILTAISTRTWPQPRILAGAIVGIVGVGLIFGPELTESGLGSGLHLGLMAGLAGTVLFAFGSMASAIAGRRGLPQASVNAFSMTYGFLFLLAIALLKGATFQVEWTGRYLGALAYLIFFPTLLGFAVYMQLIKRIGASRAGYGAVLFPIVALLLSTAFEQYHWTWSAAAGIALVLTGNVVVLSTPRRA</sequence>
<organism evidence="8 9">
    <name type="scientific">Aquabacter spiritensis</name>
    <dbReference type="NCBI Taxonomy" id="933073"/>
    <lineage>
        <taxon>Bacteria</taxon>
        <taxon>Pseudomonadati</taxon>
        <taxon>Pseudomonadota</taxon>
        <taxon>Alphaproteobacteria</taxon>
        <taxon>Hyphomicrobiales</taxon>
        <taxon>Xanthobacteraceae</taxon>
        <taxon>Aquabacter</taxon>
    </lineage>
</organism>
<dbReference type="PANTHER" id="PTHR32322:SF2">
    <property type="entry name" value="EAMA DOMAIN-CONTAINING PROTEIN"/>
    <property type="match status" value="1"/>
</dbReference>
<comment type="subcellular location">
    <subcellularLocation>
        <location evidence="1">Membrane</location>
        <topology evidence="1">Multi-pass membrane protein</topology>
    </subcellularLocation>
</comment>
<feature type="domain" description="EamA" evidence="7">
    <location>
        <begin position="21"/>
        <end position="148"/>
    </location>
</feature>
<dbReference type="SUPFAM" id="SSF103481">
    <property type="entry name" value="Multidrug resistance efflux transporter EmrE"/>
    <property type="match status" value="2"/>
</dbReference>
<feature type="transmembrane region" description="Helical" evidence="6">
    <location>
        <begin position="133"/>
        <end position="149"/>
    </location>
</feature>
<gene>
    <name evidence="8" type="ORF">EDC64_10919</name>
</gene>